<evidence type="ECO:0000313" key="2">
    <source>
        <dbReference type="EMBL" id="CAG6600968.1"/>
    </source>
</evidence>
<dbReference type="GO" id="GO:0000981">
    <property type="term" value="F:DNA-binding transcription factor activity, RNA polymerase II-specific"/>
    <property type="evidence" value="ECO:0007669"/>
    <property type="project" value="TreeGrafter"/>
</dbReference>
<dbReference type="EMBL" id="HBUE01239392">
    <property type="protein sequence ID" value="CAG6548737.1"/>
    <property type="molecule type" value="Transcribed_RNA"/>
</dbReference>
<evidence type="ECO:0000256" key="1">
    <source>
        <dbReference type="SAM" id="Phobius"/>
    </source>
</evidence>
<dbReference type="GO" id="GO:0000978">
    <property type="term" value="F:RNA polymerase II cis-regulatory region sequence-specific DNA binding"/>
    <property type="evidence" value="ECO:0007669"/>
    <property type="project" value="TreeGrafter"/>
</dbReference>
<name>A0A8D8PH44_CULPI</name>
<sequence>MRVENIKGAVWTVNEAEFCKRRPQKLGIMQFKFQNAASAAAAVAVSAAAAAAAAASISVSTGHSKKKHLGQMASPQQQPALKPPPPPGSFYYKRFVGLLGSFWLCAARAAFETRFDYFFFSCGLCLFSTSSSSLASTLLRSFSNFLTFFDHF</sequence>
<dbReference type="AlphaFoldDB" id="A0A8D8PH44"/>
<proteinExistence type="predicted"/>
<accession>A0A8D8PH44</accession>
<keyword evidence="1" id="KW-1133">Transmembrane helix</keyword>
<reference evidence="2" key="1">
    <citation type="submission" date="2021-05" db="EMBL/GenBank/DDBJ databases">
        <authorList>
            <person name="Alioto T."/>
            <person name="Alioto T."/>
            <person name="Gomez Garrido J."/>
        </authorList>
    </citation>
    <scope>NUCLEOTIDE SEQUENCE</scope>
</reference>
<dbReference type="EMBL" id="HBUE01346385">
    <property type="protein sequence ID" value="CAG6600966.1"/>
    <property type="molecule type" value="Transcribed_RNA"/>
</dbReference>
<dbReference type="EMBL" id="HBUE01346386">
    <property type="protein sequence ID" value="CAG6600968.1"/>
    <property type="molecule type" value="Transcribed_RNA"/>
</dbReference>
<keyword evidence="1" id="KW-0812">Transmembrane</keyword>
<dbReference type="InterPro" id="IPR050998">
    <property type="entry name" value="FOXP"/>
</dbReference>
<protein>
    <submittedName>
        <fullName evidence="2">Forkhead box protein P1</fullName>
    </submittedName>
</protein>
<organism evidence="2">
    <name type="scientific">Culex pipiens</name>
    <name type="common">House mosquito</name>
    <dbReference type="NCBI Taxonomy" id="7175"/>
    <lineage>
        <taxon>Eukaryota</taxon>
        <taxon>Metazoa</taxon>
        <taxon>Ecdysozoa</taxon>
        <taxon>Arthropoda</taxon>
        <taxon>Hexapoda</taxon>
        <taxon>Insecta</taxon>
        <taxon>Pterygota</taxon>
        <taxon>Neoptera</taxon>
        <taxon>Endopterygota</taxon>
        <taxon>Diptera</taxon>
        <taxon>Nematocera</taxon>
        <taxon>Culicoidea</taxon>
        <taxon>Culicidae</taxon>
        <taxon>Culicinae</taxon>
        <taxon>Culicini</taxon>
        <taxon>Culex</taxon>
        <taxon>Culex</taxon>
    </lineage>
</organism>
<dbReference type="PANTHER" id="PTHR45796">
    <property type="entry name" value="FORKHEAD BOX P, ISOFORM C"/>
    <property type="match status" value="1"/>
</dbReference>
<dbReference type="PANTHER" id="PTHR45796:SF4">
    <property type="entry name" value="FORKHEAD BOX P, ISOFORM C"/>
    <property type="match status" value="1"/>
</dbReference>
<dbReference type="EMBL" id="HBUE01239393">
    <property type="protein sequence ID" value="CAG6548739.1"/>
    <property type="molecule type" value="Transcribed_RNA"/>
</dbReference>
<dbReference type="GO" id="GO:0005634">
    <property type="term" value="C:nucleus"/>
    <property type="evidence" value="ECO:0007669"/>
    <property type="project" value="TreeGrafter"/>
</dbReference>
<keyword evidence="1" id="KW-0472">Membrane</keyword>
<feature type="transmembrane region" description="Helical" evidence="1">
    <location>
        <begin position="117"/>
        <end position="139"/>
    </location>
</feature>
<feature type="transmembrane region" description="Helical" evidence="1">
    <location>
        <begin position="36"/>
        <end position="59"/>
    </location>
</feature>